<dbReference type="EMBL" id="CAJOBO010000145">
    <property type="protein sequence ID" value="CAF4142352.1"/>
    <property type="molecule type" value="Genomic_DNA"/>
</dbReference>
<name>A0A819XKR5_9BILA</name>
<evidence type="ECO:0000313" key="6">
    <source>
        <dbReference type="Proteomes" id="UP000663873"/>
    </source>
</evidence>
<comment type="caution">
    <text evidence="3">The sequence shown here is derived from an EMBL/GenBank/DDBJ whole genome shotgun (WGS) entry which is preliminary data.</text>
</comment>
<evidence type="ECO:0000313" key="4">
    <source>
        <dbReference type="EMBL" id="CAF4162035.1"/>
    </source>
</evidence>
<keyword evidence="2" id="KW-0812">Transmembrane</keyword>
<protein>
    <submittedName>
        <fullName evidence="3">Uncharacterized protein</fullName>
    </submittedName>
</protein>
<dbReference type="AlphaFoldDB" id="A0A819XKR5"/>
<keyword evidence="2" id="KW-1133">Transmembrane helix</keyword>
<evidence type="ECO:0000313" key="5">
    <source>
        <dbReference type="Proteomes" id="UP000663851"/>
    </source>
</evidence>
<evidence type="ECO:0000313" key="3">
    <source>
        <dbReference type="EMBL" id="CAF4142352.1"/>
    </source>
</evidence>
<feature type="coiled-coil region" evidence="1">
    <location>
        <begin position="116"/>
        <end position="213"/>
    </location>
</feature>
<sequence>MVVAGGAAYGNNNNNTDARNAIFAGAVFLGLGVLCCLSAIINTCANCSDHRHSHASCGITVLVHEADALRQQNSSLCQQLKALQFQIQRQQIIFDQQLHKSVSTQPTIPNKSTGQAHDFKEEINNLKEENSNLNEQDDQLKKEINTLEQANDVMKENINNLKQENSDLKQEFRRLQQENSRLEQEYRRFEQESRILRQEIDRCIEENNRLKNS</sequence>
<reference evidence="3" key="1">
    <citation type="submission" date="2021-02" db="EMBL/GenBank/DDBJ databases">
        <authorList>
            <person name="Nowell W R."/>
        </authorList>
    </citation>
    <scope>NUCLEOTIDE SEQUENCE</scope>
</reference>
<keyword evidence="2" id="KW-0472">Membrane</keyword>
<feature type="transmembrane region" description="Helical" evidence="2">
    <location>
        <begin position="21"/>
        <end position="41"/>
    </location>
</feature>
<dbReference type="Gene3D" id="6.10.250.3110">
    <property type="match status" value="1"/>
</dbReference>
<gene>
    <name evidence="3" type="ORF">HFQ381_LOCUS3839</name>
    <name evidence="4" type="ORF">UJA718_LOCUS4128</name>
</gene>
<evidence type="ECO:0000256" key="1">
    <source>
        <dbReference type="SAM" id="Coils"/>
    </source>
</evidence>
<keyword evidence="1" id="KW-0175">Coiled coil</keyword>
<accession>A0A819XKR5</accession>
<keyword evidence="6" id="KW-1185">Reference proteome</keyword>
<evidence type="ECO:0000256" key="2">
    <source>
        <dbReference type="SAM" id="Phobius"/>
    </source>
</evidence>
<organism evidence="3 5">
    <name type="scientific">Rotaria socialis</name>
    <dbReference type="NCBI Taxonomy" id="392032"/>
    <lineage>
        <taxon>Eukaryota</taxon>
        <taxon>Metazoa</taxon>
        <taxon>Spiralia</taxon>
        <taxon>Gnathifera</taxon>
        <taxon>Rotifera</taxon>
        <taxon>Eurotatoria</taxon>
        <taxon>Bdelloidea</taxon>
        <taxon>Philodinida</taxon>
        <taxon>Philodinidae</taxon>
        <taxon>Rotaria</taxon>
    </lineage>
</organism>
<dbReference type="Proteomes" id="UP000663873">
    <property type="component" value="Unassembled WGS sequence"/>
</dbReference>
<proteinExistence type="predicted"/>
<dbReference type="Proteomes" id="UP000663851">
    <property type="component" value="Unassembled WGS sequence"/>
</dbReference>
<dbReference type="EMBL" id="CAJOBP010000324">
    <property type="protein sequence ID" value="CAF4162035.1"/>
    <property type="molecule type" value="Genomic_DNA"/>
</dbReference>